<keyword evidence="1" id="KW-0234">DNA repair</keyword>
<evidence type="ECO:0000313" key="4">
    <source>
        <dbReference type="EMBL" id="KAK9749984.1"/>
    </source>
</evidence>
<evidence type="ECO:0000313" key="5">
    <source>
        <dbReference type="Proteomes" id="UP001443914"/>
    </source>
</evidence>
<protein>
    <recommendedName>
        <fullName evidence="1">ATP-dependent DNA helicase</fullName>
        <ecNumber evidence="1">5.6.2.3</ecNumber>
    </recommendedName>
</protein>
<dbReference type="EC" id="5.6.2.3" evidence="1"/>
<dbReference type="GO" id="GO:0006281">
    <property type="term" value="P:DNA repair"/>
    <property type="evidence" value="ECO:0007669"/>
    <property type="project" value="UniProtKB-KW"/>
</dbReference>
<name>A0AAW1MUT4_SAPOF</name>
<dbReference type="GO" id="GO:0016787">
    <property type="term" value="F:hydrolase activity"/>
    <property type="evidence" value="ECO:0007669"/>
    <property type="project" value="UniProtKB-KW"/>
</dbReference>
<dbReference type="Gene3D" id="3.40.50.300">
    <property type="entry name" value="P-loop containing nucleotide triphosphate hydrolases"/>
    <property type="match status" value="2"/>
</dbReference>
<dbReference type="GO" id="GO:0043139">
    <property type="term" value="F:5'-3' DNA helicase activity"/>
    <property type="evidence" value="ECO:0007669"/>
    <property type="project" value="UniProtKB-EC"/>
</dbReference>
<comment type="caution">
    <text evidence="4">The sequence shown here is derived from an EMBL/GenBank/DDBJ whole genome shotgun (WGS) entry which is preliminary data.</text>
</comment>
<dbReference type="SUPFAM" id="SSF52540">
    <property type="entry name" value="P-loop containing nucleoside triphosphate hydrolases"/>
    <property type="match status" value="1"/>
</dbReference>
<dbReference type="FunFam" id="3.40.50.300:FF:002884">
    <property type="entry name" value="ATP-dependent DNA helicase"/>
    <property type="match status" value="1"/>
</dbReference>
<dbReference type="PANTHER" id="PTHR10492:SF90">
    <property type="entry name" value="ATP-DEPENDENT DNA HELICASE"/>
    <property type="match status" value="1"/>
</dbReference>
<dbReference type="GO" id="GO:0006310">
    <property type="term" value="P:DNA recombination"/>
    <property type="evidence" value="ECO:0007669"/>
    <property type="project" value="UniProtKB-KW"/>
</dbReference>
<feature type="domain" description="DNA helicase Pif1-like DEAD-box helicase" evidence="2">
    <location>
        <begin position="98"/>
        <end position="146"/>
    </location>
</feature>
<dbReference type="InterPro" id="IPR049163">
    <property type="entry name" value="Pif1-like_2B_dom"/>
</dbReference>
<dbReference type="EMBL" id="JBDFQZ010000002">
    <property type="protein sequence ID" value="KAK9749984.1"/>
    <property type="molecule type" value="Genomic_DNA"/>
</dbReference>
<organism evidence="4 5">
    <name type="scientific">Saponaria officinalis</name>
    <name type="common">Common soapwort</name>
    <name type="synonym">Lychnis saponaria</name>
    <dbReference type="NCBI Taxonomy" id="3572"/>
    <lineage>
        <taxon>Eukaryota</taxon>
        <taxon>Viridiplantae</taxon>
        <taxon>Streptophyta</taxon>
        <taxon>Embryophyta</taxon>
        <taxon>Tracheophyta</taxon>
        <taxon>Spermatophyta</taxon>
        <taxon>Magnoliopsida</taxon>
        <taxon>eudicotyledons</taxon>
        <taxon>Gunneridae</taxon>
        <taxon>Pentapetalae</taxon>
        <taxon>Caryophyllales</taxon>
        <taxon>Caryophyllaceae</taxon>
        <taxon>Caryophylleae</taxon>
        <taxon>Saponaria</taxon>
    </lineage>
</organism>
<dbReference type="InterPro" id="IPR010285">
    <property type="entry name" value="DNA_helicase_pif1-like_DEAD"/>
</dbReference>
<keyword evidence="1" id="KW-0227">DNA damage</keyword>
<dbReference type="Pfam" id="PF05970">
    <property type="entry name" value="PIF1"/>
    <property type="match status" value="2"/>
</dbReference>
<comment type="cofactor">
    <cofactor evidence="1">
        <name>Mg(2+)</name>
        <dbReference type="ChEBI" id="CHEBI:18420"/>
    </cofactor>
</comment>
<keyword evidence="1" id="KW-0378">Hydrolase</keyword>
<reference evidence="4" key="1">
    <citation type="submission" date="2024-03" db="EMBL/GenBank/DDBJ databases">
        <title>WGS assembly of Saponaria officinalis var. Norfolk2.</title>
        <authorList>
            <person name="Jenkins J."/>
            <person name="Shu S."/>
            <person name="Grimwood J."/>
            <person name="Barry K."/>
            <person name="Goodstein D."/>
            <person name="Schmutz J."/>
            <person name="Leebens-Mack J."/>
            <person name="Osbourn A."/>
        </authorList>
    </citation>
    <scope>NUCLEOTIDE SEQUENCE [LARGE SCALE GENOMIC DNA]</scope>
    <source>
        <strain evidence="4">JIC</strain>
    </source>
</reference>
<keyword evidence="5" id="KW-1185">Reference proteome</keyword>
<comment type="similarity">
    <text evidence="1">Belongs to the helicase family.</text>
</comment>
<dbReference type="PANTHER" id="PTHR10492">
    <property type="match status" value="1"/>
</dbReference>
<gene>
    <name evidence="4" type="ORF">RND81_02G163900</name>
</gene>
<accession>A0AAW1MUT4</accession>
<sequence length="376" mass="42704">MMQYMVHGPCGEHNYKSPCITALLLIAGRTAHSRFAIPLNLNDSTRCRIDHGSDLAQLIRETSRIIWDEAPMVHRHAFEAADRALRDIMHCDDPTAMNKIWPHYKVLKLIRNMRLMHGKDEQENIDIKEFSKWVLDIGDGKIQATAKTGEHGKIWISIPDDKLIENTGDTVASIVEEVYPNLLENYTDTTLIPGQQIVFKSVDRICQMTRNATYIENIYPTEFLNSLKFQGLPNHEMILKVGCPVIMLTNINQAVGLCNGTKTKVLTGGNTGTIISIPRIEMTPTDTTWPFTIKRRQFPIKVCFAMTINKSQGQTFEKVEIYLPKPVFSHGQLYVTVSRVISCQGLKISLPPTNDTEDPCKRKTKNIVYKEIYTDL</sequence>
<dbReference type="AlphaFoldDB" id="A0AAW1MUT4"/>
<dbReference type="CDD" id="cd18809">
    <property type="entry name" value="SF1_C_RecD"/>
    <property type="match status" value="1"/>
</dbReference>
<keyword evidence="1" id="KW-0067">ATP-binding</keyword>
<evidence type="ECO:0000259" key="3">
    <source>
        <dbReference type="Pfam" id="PF21530"/>
    </source>
</evidence>
<dbReference type="GO" id="GO:0005524">
    <property type="term" value="F:ATP binding"/>
    <property type="evidence" value="ECO:0007669"/>
    <property type="project" value="UniProtKB-KW"/>
</dbReference>
<evidence type="ECO:0000259" key="2">
    <source>
        <dbReference type="Pfam" id="PF05970"/>
    </source>
</evidence>
<dbReference type="Pfam" id="PF21530">
    <property type="entry name" value="Pif1_2B_dom"/>
    <property type="match status" value="1"/>
</dbReference>
<dbReference type="GO" id="GO:0000723">
    <property type="term" value="P:telomere maintenance"/>
    <property type="evidence" value="ECO:0007669"/>
    <property type="project" value="InterPro"/>
</dbReference>
<comment type="catalytic activity">
    <reaction evidence="1">
        <text>ATP + H2O = ADP + phosphate + H(+)</text>
        <dbReference type="Rhea" id="RHEA:13065"/>
        <dbReference type="ChEBI" id="CHEBI:15377"/>
        <dbReference type="ChEBI" id="CHEBI:15378"/>
        <dbReference type="ChEBI" id="CHEBI:30616"/>
        <dbReference type="ChEBI" id="CHEBI:43474"/>
        <dbReference type="ChEBI" id="CHEBI:456216"/>
        <dbReference type="EC" id="5.6.2.3"/>
    </reaction>
</comment>
<keyword evidence="1" id="KW-0547">Nucleotide-binding</keyword>
<dbReference type="InterPro" id="IPR027417">
    <property type="entry name" value="P-loop_NTPase"/>
</dbReference>
<feature type="domain" description="DNA helicase Pif1-like DEAD-box helicase" evidence="2">
    <location>
        <begin position="17"/>
        <end position="93"/>
    </location>
</feature>
<feature type="domain" description="DNA helicase Pif1-like 2B" evidence="3">
    <location>
        <begin position="222"/>
        <end position="265"/>
    </location>
</feature>
<dbReference type="Proteomes" id="UP001443914">
    <property type="component" value="Unassembled WGS sequence"/>
</dbReference>
<keyword evidence="1" id="KW-0347">Helicase</keyword>
<evidence type="ECO:0000256" key="1">
    <source>
        <dbReference type="RuleBase" id="RU363044"/>
    </source>
</evidence>
<keyword evidence="1" id="KW-0233">DNA recombination</keyword>
<proteinExistence type="inferred from homology"/>